<dbReference type="RefSeq" id="WP_102921212.1">
    <property type="nucleotide sequence ID" value="NZ_JACHJF010000001.1"/>
</dbReference>
<evidence type="ECO:0000256" key="1">
    <source>
        <dbReference type="SAM" id="MobiDB-lite"/>
    </source>
</evidence>
<reference evidence="2 3" key="1">
    <citation type="submission" date="2020-08" db="EMBL/GenBank/DDBJ databases">
        <title>Genomic Encyclopedia of Type Strains, Phase III (KMG-III): the genomes of soil and plant-associated and newly described type strains.</title>
        <authorList>
            <person name="Whitman W."/>
        </authorList>
    </citation>
    <scope>NUCLEOTIDE SEQUENCE [LARGE SCALE GENOMIC DNA]</scope>
    <source>
        <strain evidence="2 3">CECT 3259</strain>
    </source>
</reference>
<name>A0A7W8B968_STREU</name>
<feature type="compositionally biased region" description="Low complexity" evidence="1">
    <location>
        <begin position="289"/>
        <end position="302"/>
    </location>
</feature>
<gene>
    <name evidence="2" type="ORF">FHS36_000682</name>
</gene>
<protein>
    <submittedName>
        <fullName evidence="2">Uncharacterized protein</fullName>
    </submittedName>
</protein>
<dbReference type="AlphaFoldDB" id="A0A7W8B968"/>
<accession>A0A7W8B968</accession>
<feature type="region of interest" description="Disordered" evidence="1">
    <location>
        <begin position="280"/>
        <end position="308"/>
    </location>
</feature>
<organism evidence="2 3">
    <name type="scientific">Streptomyces eurocidicus</name>
    <name type="common">Streptoverticillium eurocidicus</name>
    <dbReference type="NCBI Taxonomy" id="66423"/>
    <lineage>
        <taxon>Bacteria</taxon>
        <taxon>Bacillati</taxon>
        <taxon>Actinomycetota</taxon>
        <taxon>Actinomycetes</taxon>
        <taxon>Kitasatosporales</taxon>
        <taxon>Streptomycetaceae</taxon>
        <taxon>Streptomyces</taxon>
    </lineage>
</organism>
<dbReference type="OrthoDB" id="4281577at2"/>
<dbReference type="Proteomes" id="UP000528608">
    <property type="component" value="Unassembled WGS sequence"/>
</dbReference>
<comment type="caution">
    <text evidence="2">The sequence shown here is derived from an EMBL/GenBank/DDBJ whole genome shotgun (WGS) entry which is preliminary data.</text>
</comment>
<proteinExistence type="predicted"/>
<sequence length="308" mass="31816">MPLAIAVTSLDLVISAPDGRAPDAAVFQPPEAQSLDTAVTQTAVLLDRCGHVVTLYPDSLPAPYVRRLHTIRAVLESDRLALLPVPLPPLAVAVLARQLRLLSLSDLGPGVLAAAARLLAHYVYAGAQLPGVGGLDRVDVGLGAHLASLVPGSRFGVLVNPARRLFRIGGGADLPAGPGFGTRLTVARARPAKGEDWVAGTLAPHWRVQGVHEAPLPAGSARWWGSRGVVEFAAAIPDPTVLYQLVSSVRRERCHWCGLELIGDRCAFCAGPLPRADGADGPGAGAAGGARTALAGPPGRARTALAGR</sequence>
<dbReference type="EMBL" id="JACHJF010000001">
    <property type="protein sequence ID" value="MBB5117284.1"/>
    <property type="molecule type" value="Genomic_DNA"/>
</dbReference>
<evidence type="ECO:0000313" key="2">
    <source>
        <dbReference type="EMBL" id="MBB5117284.1"/>
    </source>
</evidence>
<evidence type="ECO:0000313" key="3">
    <source>
        <dbReference type="Proteomes" id="UP000528608"/>
    </source>
</evidence>